<evidence type="ECO:0000313" key="3">
    <source>
        <dbReference type="Proteomes" id="UP000593574"/>
    </source>
</evidence>
<dbReference type="Pfam" id="PF10536">
    <property type="entry name" value="PMD"/>
    <property type="match status" value="1"/>
</dbReference>
<dbReference type="GO" id="GO:0010073">
    <property type="term" value="P:meristem maintenance"/>
    <property type="evidence" value="ECO:0007669"/>
    <property type="project" value="InterPro"/>
</dbReference>
<accession>A0A7J9ACT2</accession>
<proteinExistence type="predicted"/>
<name>A0A7J9ACT2_9ROSI</name>
<dbReference type="InterPro" id="IPR044824">
    <property type="entry name" value="MAIN-like"/>
</dbReference>
<dbReference type="InterPro" id="IPR019557">
    <property type="entry name" value="AminoTfrase-like_pln_mobile"/>
</dbReference>
<comment type="caution">
    <text evidence="2">The sequence shown here is derived from an EMBL/GenBank/DDBJ whole genome shotgun (WGS) entry which is preliminary data.</text>
</comment>
<reference evidence="2 3" key="1">
    <citation type="journal article" date="2019" name="Genome Biol. Evol.">
        <title>Insights into the evolution of the New World diploid cottons (Gossypium, subgenus Houzingenia) based on genome sequencing.</title>
        <authorList>
            <person name="Grover C.E."/>
            <person name="Arick M.A. 2nd"/>
            <person name="Thrash A."/>
            <person name="Conover J.L."/>
            <person name="Sanders W.S."/>
            <person name="Peterson D.G."/>
            <person name="Frelichowski J.E."/>
            <person name="Scheffler J.A."/>
            <person name="Scheffler B.E."/>
            <person name="Wendel J.F."/>
        </authorList>
    </citation>
    <scope>NUCLEOTIDE SEQUENCE [LARGE SCALE GENOMIC DNA]</scope>
    <source>
        <strain evidence="2">4</strain>
        <tissue evidence="2">Leaf</tissue>
    </source>
</reference>
<dbReference type="AlphaFoldDB" id="A0A7J9ACT2"/>
<dbReference type="PANTHER" id="PTHR46033">
    <property type="entry name" value="PROTEIN MAIN-LIKE 2"/>
    <property type="match status" value="1"/>
</dbReference>
<feature type="domain" description="Aminotransferase-like plant mobile" evidence="1">
    <location>
        <begin position="5"/>
        <end position="57"/>
    </location>
</feature>
<organism evidence="2 3">
    <name type="scientific">Gossypium laxum</name>
    <dbReference type="NCBI Taxonomy" id="34288"/>
    <lineage>
        <taxon>Eukaryota</taxon>
        <taxon>Viridiplantae</taxon>
        <taxon>Streptophyta</taxon>
        <taxon>Embryophyta</taxon>
        <taxon>Tracheophyta</taxon>
        <taxon>Spermatophyta</taxon>
        <taxon>Magnoliopsida</taxon>
        <taxon>eudicotyledons</taxon>
        <taxon>Gunneridae</taxon>
        <taxon>Pentapetalae</taxon>
        <taxon>rosids</taxon>
        <taxon>malvids</taxon>
        <taxon>Malvales</taxon>
        <taxon>Malvaceae</taxon>
        <taxon>Malvoideae</taxon>
        <taxon>Gossypium</taxon>
    </lineage>
</organism>
<evidence type="ECO:0000259" key="1">
    <source>
        <dbReference type="Pfam" id="PF10536"/>
    </source>
</evidence>
<protein>
    <recommendedName>
        <fullName evidence="1">Aminotransferase-like plant mobile domain-containing protein</fullName>
    </recommendedName>
</protein>
<dbReference type="PANTHER" id="PTHR46033:SF8">
    <property type="entry name" value="PROTEIN MAINTENANCE OF MERISTEMS-LIKE"/>
    <property type="match status" value="1"/>
</dbReference>
<dbReference type="Proteomes" id="UP000593574">
    <property type="component" value="Unassembled WGS sequence"/>
</dbReference>
<sequence length="138" mass="15710">MPVEFKLDPTLINALVERWRSETHTFHLLCGECTITLEDVQLQLSLLVDGSTVTEPVIIVISMVPATIFTSPSRLPLYFPTCNKSDPRIQNCIPSELLVNLNIWDVKVSLIVYSTVEMHESYRVMRQIGFRQTIPLPP</sequence>
<dbReference type="EMBL" id="JABEZV010000009">
    <property type="protein sequence ID" value="MBA0721815.1"/>
    <property type="molecule type" value="Genomic_DNA"/>
</dbReference>
<keyword evidence="3" id="KW-1185">Reference proteome</keyword>
<evidence type="ECO:0000313" key="2">
    <source>
        <dbReference type="EMBL" id="MBA0721815.1"/>
    </source>
</evidence>
<gene>
    <name evidence="2" type="ORF">Golax_009319</name>
</gene>